<evidence type="ECO:0000256" key="5">
    <source>
        <dbReference type="ARBA" id="ARBA00022854"/>
    </source>
</evidence>
<dbReference type="AlphaFoldDB" id="A6N2U8"/>
<evidence type="ECO:0000256" key="8">
    <source>
        <dbReference type="RuleBase" id="RU003522"/>
    </source>
</evidence>
<protein>
    <submittedName>
        <fullName evidence="9">Trypsin inhibitor 2</fullName>
    </submittedName>
</protein>
<evidence type="ECO:0000256" key="3">
    <source>
        <dbReference type="ARBA" id="ARBA00022525"/>
    </source>
</evidence>
<dbReference type="CDD" id="cd00150">
    <property type="entry name" value="PlantTI"/>
    <property type="match status" value="1"/>
</dbReference>
<comment type="similarity">
    <text evidence="2 8">Belongs to the protease inhibitor I7 (squash-type serine protease inhibitor) family.</text>
</comment>
<dbReference type="InterPro" id="IPR011052">
    <property type="entry name" value="Proteinase_amylase_inhib_sf"/>
</dbReference>
<evidence type="ECO:0000256" key="2">
    <source>
        <dbReference type="ARBA" id="ARBA00010732"/>
    </source>
</evidence>
<dbReference type="EMBL" id="EF599947">
    <property type="protein sequence ID" value="ABR10394.1"/>
    <property type="molecule type" value="Genomic_DNA"/>
</dbReference>
<evidence type="ECO:0000313" key="9">
    <source>
        <dbReference type="EMBL" id="ABR10394.1"/>
    </source>
</evidence>
<evidence type="ECO:0000256" key="4">
    <source>
        <dbReference type="ARBA" id="ARBA00022690"/>
    </source>
</evidence>
<keyword evidence="6 8" id="KW-0722">Serine protease inhibitor</keyword>
<evidence type="ECO:0000256" key="7">
    <source>
        <dbReference type="ARBA" id="ARBA00023157"/>
    </source>
</evidence>
<organism evidence="9">
    <name type="scientific">Momordica charantia</name>
    <name type="common">Bitter gourd</name>
    <name type="synonym">Balsam pear</name>
    <dbReference type="NCBI Taxonomy" id="3673"/>
    <lineage>
        <taxon>Eukaryota</taxon>
        <taxon>Viridiplantae</taxon>
        <taxon>Streptophyta</taxon>
        <taxon>Embryophyta</taxon>
        <taxon>Tracheophyta</taxon>
        <taxon>Spermatophyta</taxon>
        <taxon>Magnoliopsida</taxon>
        <taxon>eudicotyledons</taxon>
        <taxon>Gunneridae</taxon>
        <taxon>Pentapetalae</taxon>
        <taxon>rosids</taxon>
        <taxon>fabids</taxon>
        <taxon>Cucurbitales</taxon>
        <taxon>Cucurbitaceae</taxon>
        <taxon>Momordiceae</taxon>
        <taxon>Momordica</taxon>
    </lineage>
</organism>
<dbReference type="PROSITE" id="PS00286">
    <property type="entry name" value="SQUASH_INHIBITOR"/>
    <property type="match status" value="1"/>
</dbReference>
<dbReference type="PRINTS" id="PR00293">
    <property type="entry name" value="SQUASHINHBTR"/>
</dbReference>
<dbReference type="GO" id="GO:0004867">
    <property type="term" value="F:serine-type endopeptidase inhibitor activity"/>
    <property type="evidence" value="ECO:0007669"/>
    <property type="project" value="UniProtKB-KW"/>
</dbReference>
<keyword evidence="3" id="KW-0964">Secreted</keyword>
<feature type="non-terminal residue" evidence="9">
    <location>
        <position position="1"/>
    </location>
</feature>
<dbReference type="InterPro" id="IPR000737">
    <property type="entry name" value="Prot_inh_squash"/>
</dbReference>
<reference evidence="9" key="1">
    <citation type="submission" date="2007-05" db="EMBL/GenBank/DDBJ databases">
        <title>Momordica charantia trypsin inhibitor II inhibits growth and development of Helicoverpa armigera.</title>
        <authorList>
            <person name="Telang M.A."/>
            <person name="Giri A.P."/>
            <person name="Gupta V.S."/>
        </authorList>
    </citation>
    <scope>NUCLEOTIDE SEQUENCE</scope>
</reference>
<evidence type="ECO:0000256" key="1">
    <source>
        <dbReference type="ARBA" id="ARBA00004613"/>
    </source>
</evidence>
<accession>A6N2U8</accession>
<dbReference type="SMART" id="SM00286">
    <property type="entry name" value="PTI"/>
    <property type="match status" value="1"/>
</dbReference>
<feature type="non-terminal residue" evidence="9">
    <location>
        <position position="28"/>
    </location>
</feature>
<comment type="subcellular location">
    <subcellularLocation>
        <location evidence="1">Secreted</location>
    </subcellularLocation>
</comment>
<keyword evidence="5" id="KW-0960">Knottin</keyword>
<keyword evidence="4 8" id="KW-0646">Protease inhibitor</keyword>
<dbReference type="GO" id="GO:0005576">
    <property type="term" value="C:extracellular region"/>
    <property type="evidence" value="ECO:0007669"/>
    <property type="project" value="UniProtKB-SubCell"/>
</dbReference>
<dbReference type="SUPFAM" id="SSF57027">
    <property type="entry name" value="Plant inhibitors of proteinases and amylases"/>
    <property type="match status" value="1"/>
</dbReference>
<keyword evidence="7" id="KW-1015">Disulfide bond</keyword>
<sequence length="28" mass="3230">RICPRIWMECKRDSDCMAQCICVDGHCG</sequence>
<proteinExistence type="inferred from homology"/>
<name>A6N2U8_MOMCH</name>
<dbReference type="SMR" id="A6N2U8"/>
<dbReference type="Pfam" id="PF00299">
    <property type="entry name" value="Squash"/>
    <property type="match status" value="1"/>
</dbReference>
<dbReference type="Gene3D" id="4.10.75.20">
    <property type="match status" value="1"/>
</dbReference>
<evidence type="ECO:0000256" key="6">
    <source>
        <dbReference type="ARBA" id="ARBA00022900"/>
    </source>
</evidence>